<dbReference type="Pfam" id="PF13830">
    <property type="entry name" value="DUF4192"/>
    <property type="match status" value="2"/>
</dbReference>
<accession>A0A8J8BE56</accession>
<gene>
    <name evidence="1" type="ORF">KGA66_23385</name>
</gene>
<dbReference type="EMBL" id="JAGSXH010000114">
    <property type="protein sequence ID" value="MBS2966008.1"/>
    <property type="molecule type" value="Genomic_DNA"/>
</dbReference>
<protein>
    <submittedName>
        <fullName evidence="1">DUF4192 domain-containing protein</fullName>
    </submittedName>
</protein>
<dbReference type="InterPro" id="IPR025447">
    <property type="entry name" value="DUF4192"/>
</dbReference>
<dbReference type="AlphaFoldDB" id="A0A8J8BE56"/>
<dbReference type="Proteomes" id="UP000677913">
    <property type="component" value="Unassembled WGS sequence"/>
</dbReference>
<reference evidence="1" key="1">
    <citation type="submission" date="2021-04" db="EMBL/GenBank/DDBJ databases">
        <title>Genome based classification of Actinospica acidithermotolerans sp. nov., an actinobacterium isolated from an Indonesian hot spring.</title>
        <authorList>
            <person name="Kusuma A.B."/>
            <person name="Putra K.E."/>
            <person name="Nafisah S."/>
            <person name="Loh J."/>
            <person name="Nouioui I."/>
            <person name="Goodfellow M."/>
        </authorList>
    </citation>
    <scope>NUCLEOTIDE SEQUENCE</scope>
    <source>
        <strain evidence="1">DSM 45618</strain>
    </source>
</reference>
<evidence type="ECO:0000313" key="2">
    <source>
        <dbReference type="Proteomes" id="UP000677913"/>
    </source>
</evidence>
<name>A0A8J8BE56_9ACTN</name>
<comment type="caution">
    <text evidence="1">The sequence shown here is derived from an EMBL/GenBank/DDBJ whole genome shotgun (WGS) entry which is preliminary data.</text>
</comment>
<organism evidence="1 2">
    <name type="scientific">Actinocrinis puniceicyclus</name>
    <dbReference type="NCBI Taxonomy" id="977794"/>
    <lineage>
        <taxon>Bacteria</taxon>
        <taxon>Bacillati</taxon>
        <taxon>Actinomycetota</taxon>
        <taxon>Actinomycetes</taxon>
        <taxon>Catenulisporales</taxon>
        <taxon>Actinospicaceae</taxon>
        <taxon>Actinocrinis</taxon>
    </lineage>
</organism>
<dbReference type="RefSeq" id="WP_211470660.1">
    <property type="nucleotide sequence ID" value="NZ_JAGSXH010000114.1"/>
</dbReference>
<proteinExistence type="predicted"/>
<evidence type="ECO:0000313" key="1">
    <source>
        <dbReference type="EMBL" id="MBS2966008.1"/>
    </source>
</evidence>
<keyword evidence="2" id="KW-1185">Reference proteome</keyword>
<sequence>MDRFNGFQIAVGSEEEAQALAAQLEGGLPGAVRLGSPAEVAAAVPHFFGFHPDASVVVLGLSRSAHESRAGISHGLRVDLTSAAHSPAAFGRWVAGRLLETGANETLCVIYPPEGGPARMAEYRRLVAGMCTPLRVAGVPPLDVLFVSDGRWWSFLCDSPNCCPPEGVPLDSGVSAIAALSAYSGLAVLPSRAALAQSLEPYGPEMAERMRAACDSALGQIAAEHAAPAAGRVVLPDAGRAFDAGGICLPNGGLGDDTGVPFHPALQPSLVLGSAQPQEAPYGDCAAEGGFGCEYAETGPDAGDEADGLTARPARVPSGPVDFDWDDVVRAWQLADSLCDGQVPPDRALSDEAAGALLVALPDVRVRDYLATWCGDDRAGQAVALSVELARRAVTAEQAAAAYSVAAWAAWALGWGAWSRLCLERAVAAVPDYALAGLIKQGLERGVGPELVREAACGTARRLDEMRAEHVSSQERDRARRKAL</sequence>